<gene>
    <name evidence="2" type="ORF">IAI61_05335</name>
</gene>
<dbReference type="InterPro" id="IPR036691">
    <property type="entry name" value="Endo/exonu/phosph_ase_sf"/>
</dbReference>
<feature type="domain" description="Endonuclease/exonuclease/phosphatase" evidence="1">
    <location>
        <begin position="66"/>
        <end position="320"/>
    </location>
</feature>
<protein>
    <submittedName>
        <fullName evidence="2">Endonuclease/exonuclease/phosphatase family protein</fullName>
    </submittedName>
</protein>
<sequence length="329" mass="35051">MPSVPPPMIVPTLTPVPAGNRDAWLQAPATPQVHAAALSTLPAFGEVEVAGTAAALPPAGPLRIAAWNVERCLFPDASAALLRREAAALTLLTEMDQGCHRTGQRHTTRLLADALDQGYAFAVEFLELAAMPAPISFAGNPPGNTLGFHGNGFVSALPFRDPVVIRLDPEADWFVTPRGGQKRIGARMAVAAIFRHQAVEFVGCSVHLESDTDFAGRDRQMAALLRALDGLAEGLPVVVGGDLNTHVTAGAADDPRELLFETARRQGYDWHVSGASTRPSHWSTGCGPRQLDWFCTRGCRVSEARMTPALDEAGTVLSDHELIGITVSF</sequence>
<organism evidence="2 3">
    <name type="scientific">Roseomonas haemaphysalidis</name>
    <dbReference type="NCBI Taxonomy" id="2768162"/>
    <lineage>
        <taxon>Bacteria</taxon>
        <taxon>Pseudomonadati</taxon>
        <taxon>Pseudomonadota</taxon>
        <taxon>Alphaproteobacteria</taxon>
        <taxon>Acetobacterales</taxon>
        <taxon>Roseomonadaceae</taxon>
        <taxon>Roseomonas</taxon>
    </lineage>
</organism>
<evidence type="ECO:0000313" key="3">
    <source>
        <dbReference type="Proteomes" id="UP001518989"/>
    </source>
</evidence>
<evidence type="ECO:0000313" key="2">
    <source>
        <dbReference type="EMBL" id="MBO1078444.1"/>
    </source>
</evidence>
<dbReference type="InterPro" id="IPR005135">
    <property type="entry name" value="Endo/exonuclease/phosphatase"/>
</dbReference>
<name>A0ABS3KLV2_9PROT</name>
<accession>A0ABS3KLV2</accession>
<dbReference type="Gene3D" id="3.60.10.10">
    <property type="entry name" value="Endonuclease/exonuclease/phosphatase"/>
    <property type="match status" value="1"/>
</dbReference>
<reference evidence="2 3" key="1">
    <citation type="submission" date="2020-09" db="EMBL/GenBank/DDBJ databases">
        <title>Roseomonas.</title>
        <authorList>
            <person name="Zhu W."/>
        </authorList>
    </citation>
    <scope>NUCLEOTIDE SEQUENCE [LARGE SCALE GENOMIC DNA]</scope>
    <source>
        <strain evidence="2 3">573</strain>
    </source>
</reference>
<keyword evidence="2" id="KW-0255">Endonuclease</keyword>
<keyword evidence="2" id="KW-0378">Hydrolase</keyword>
<keyword evidence="3" id="KW-1185">Reference proteome</keyword>
<evidence type="ECO:0000259" key="1">
    <source>
        <dbReference type="Pfam" id="PF03372"/>
    </source>
</evidence>
<dbReference type="SUPFAM" id="SSF56219">
    <property type="entry name" value="DNase I-like"/>
    <property type="match status" value="1"/>
</dbReference>
<dbReference type="Pfam" id="PF03372">
    <property type="entry name" value="Exo_endo_phos"/>
    <property type="match status" value="1"/>
</dbReference>
<dbReference type="GO" id="GO:0004519">
    <property type="term" value="F:endonuclease activity"/>
    <property type="evidence" value="ECO:0007669"/>
    <property type="project" value="UniProtKB-KW"/>
</dbReference>
<dbReference type="Proteomes" id="UP001518989">
    <property type="component" value="Unassembled WGS sequence"/>
</dbReference>
<dbReference type="EMBL" id="JACTNG010000002">
    <property type="protein sequence ID" value="MBO1078444.1"/>
    <property type="molecule type" value="Genomic_DNA"/>
</dbReference>
<comment type="caution">
    <text evidence="2">The sequence shown here is derived from an EMBL/GenBank/DDBJ whole genome shotgun (WGS) entry which is preliminary data.</text>
</comment>
<keyword evidence="2" id="KW-0540">Nuclease</keyword>
<proteinExistence type="predicted"/>